<dbReference type="InterPro" id="IPR012337">
    <property type="entry name" value="RNaseH-like_sf"/>
</dbReference>
<dbReference type="GO" id="GO:0004527">
    <property type="term" value="F:exonuclease activity"/>
    <property type="evidence" value="ECO:0007669"/>
    <property type="project" value="UniProtKB-KW"/>
</dbReference>
<organism evidence="8 9">
    <name type="scientific">Devosia enhydra</name>
    <dbReference type="NCBI Taxonomy" id="665118"/>
    <lineage>
        <taxon>Bacteria</taxon>
        <taxon>Pseudomonadati</taxon>
        <taxon>Pseudomonadota</taxon>
        <taxon>Alphaproteobacteria</taxon>
        <taxon>Hyphomicrobiales</taxon>
        <taxon>Devosiaceae</taxon>
        <taxon>Devosia</taxon>
    </lineage>
</organism>
<comment type="subunit">
    <text evidence="2">Single-chain monomer with multiple functions.</text>
</comment>
<accession>A0A1K2HTS0</accession>
<reference evidence="8 9" key="1">
    <citation type="submission" date="2016-11" db="EMBL/GenBank/DDBJ databases">
        <authorList>
            <person name="Jaros S."/>
            <person name="Januszkiewicz K."/>
            <person name="Wedrychowicz H."/>
        </authorList>
    </citation>
    <scope>NUCLEOTIDE SEQUENCE [LARGE SCALE GENOMIC DNA]</scope>
    <source>
        <strain evidence="8 9">ATCC 23634</strain>
    </source>
</reference>
<dbReference type="Pfam" id="PF00476">
    <property type="entry name" value="DNA_pol_A"/>
    <property type="match status" value="1"/>
</dbReference>
<dbReference type="GO" id="GO:0003677">
    <property type="term" value="F:DNA binding"/>
    <property type="evidence" value="ECO:0007669"/>
    <property type="project" value="InterPro"/>
</dbReference>
<dbReference type="GO" id="GO:0003887">
    <property type="term" value="F:DNA-directed DNA polymerase activity"/>
    <property type="evidence" value="ECO:0007669"/>
    <property type="project" value="UniProtKB-EC"/>
</dbReference>
<dbReference type="EMBL" id="FPKU01000001">
    <property type="protein sequence ID" value="SFZ81692.1"/>
    <property type="molecule type" value="Genomic_DNA"/>
</dbReference>
<keyword evidence="5" id="KW-0540">Nuclease</keyword>
<proteinExistence type="inferred from homology"/>
<dbReference type="AlphaFoldDB" id="A0A1K2HTS0"/>
<evidence type="ECO:0000256" key="5">
    <source>
        <dbReference type="ARBA" id="ARBA00022839"/>
    </source>
</evidence>
<dbReference type="GO" id="GO:0006261">
    <property type="term" value="P:DNA-templated DNA replication"/>
    <property type="evidence" value="ECO:0007669"/>
    <property type="project" value="InterPro"/>
</dbReference>
<dbReference type="SUPFAM" id="SSF56672">
    <property type="entry name" value="DNA/RNA polymerases"/>
    <property type="match status" value="1"/>
</dbReference>
<evidence type="ECO:0000256" key="1">
    <source>
        <dbReference type="ARBA" id="ARBA00007705"/>
    </source>
</evidence>
<name>A0A1K2HTS0_9HYPH</name>
<protein>
    <recommendedName>
        <fullName evidence="3">DNA-directed DNA polymerase</fullName>
        <ecNumber evidence="3">2.7.7.7</ecNumber>
    </recommendedName>
</protein>
<evidence type="ECO:0000313" key="8">
    <source>
        <dbReference type="EMBL" id="SFZ81692.1"/>
    </source>
</evidence>
<dbReference type="RefSeq" id="WP_210185435.1">
    <property type="nucleotide sequence ID" value="NZ_FPKU01000001.1"/>
</dbReference>
<keyword evidence="9" id="KW-1185">Reference proteome</keyword>
<dbReference type="EC" id="2.7.7.7" evidence="3"/>
<dbReference type="Proteomes" id="UP000183447">
    <property type="component" value="Unassembled WGS sequence"/>
</dbReference>
<evidence type="ECO:0000256" key="3">
    <source>
        <dbReference type="ARBA" id="ARBA00012417"/>
    </source>
</evidence>
<dbReference type="InterPro" id="IPR002298">
    <property type="entry name" value="DNA_polymerase_A"/>
</dbReference>
<evidence type="ECO:0000259" key="7">
    <source>
        <dbReference type="SMART" id="SM00482"/>
    </source>
</evidence>
<dbReference type="Gene3D" id="1.20.1060.10">
    <property type="entry name" value="Taq DNA Polymerase, Chain T, domain 4"/>
    <property type="match status" value="1"/>
</dbReference>
<dbReference type="PRINTS" id="PR00868">
    <property type="entry name" value="DNAPOLI"/>
</dbReference>
<dbReference type="SUPFAM" id="SSF53098">
    <property type="entry name" value="Ribonuclease H-like"/>
    <property type="match status" value="1"/>
</dbReference>
<gene>
    <name evidence="8" type="ORF">SAMN02983003_0637</name>
</gene>
<feature type="domain" description="DNA-directed DNA polymerase family A palm" evidence="7">
    <location>
        <begin position="332"/>
        <end position="544"/>
    </location>
</feature>
<comment type="catalytic activity">
    <reaction evidence="6">
        <text>DNA(n) + a 2'-deoxyribonucleoside 5'-triphosphate = DNA(n+1) + diphosphate</text>
        <dbReference type="Rhea" id="RHEA:22508"/>
        <dbReference type="Rhea" id="RHEA-COMP:17339"/>
        <dbReference type="Rhea" id="RHEA-COMP:17340"/>
        <dbReference type="ChEBI" id="CHEBI:33019"/>
        <dbReference type="ChEBI" id="CHEBI:61560"/>
        <dbReference type="ChEBI" id="CHEBI:173112"/>
        <dbReference type="EC" id="2.7.7.7"/>
    </reaction>
</comment>
<dbReference type="Gene3D" id="3.30.70.370">
    <property type="match status" value="2"/>
</dbReference>
<dbReference type="PANTHER" id="PTHR10133">
    <property type="entry name" value="DNA POLYMERASE I"/>
    <property type="match status" value="1"/>
</dbReference>
<dbReference type="GO" id="GO:0006302">
    <property type="term" value="P:double-strand break repair"/>
    <property type="evidence" value="ECO:0007669"/>
    <property type="project" value="TreeGrafter"/>
</dbReference>
<keyword evidence="4" id="KW-0235">DNA replication</keyword>
<evidence type="ECO:0000313" key="9">
    <source>
        <dbReference type="Proteomes" id="UP000183447"/>
    </source>
</evidence>
<keyword evidence="5" id="KW-0269">Exonuclease</keyword>
<keyword evidence="5" id="KW-0378">Hydrolase</keyword>
<dbReference type="SMART" id="SM00482">
    <property type="entry name" value="POLAc"/>
    <property type="match status" value="1"/>
</dbReference>
<evidence type="ECO:0000256" key="4">
    <source>
        <dbReference type="ARBA" id="ARBA00022705"/>
    </source>
</evidence>
<dbReference type="InterPro" id="IPR036397">
    <property type="entry name" value="RNaseH_sf"/>
</dbReference>
<sequence length="583" mass="64791">MLTLIADAETNGFLRQMTCVHMLQIGTEDGDDVDVYADQPGYPPIQEGLDRLSAADRVVFHNGAKFDFHAINKVYPGTLRPEQIWDTLLAARLLFNEEKEHSLKAWGKRLGIEKLDYEGGFETFNEDMVVYGAQDIRVGRALYHYLLKKMEGWEWDQSLQIENLFAIVIGLQEQNGFPLNVAKVAAKVGDLKQEQHDLTQQLQAAFPPIIHERYSPKTGKRLKDKIEVFNPGSGQQVARRLTERYGWKPTKFTDSGIPATDEQVMAGLKYPEARLLLRYARIAKMLGQMSDGKNAWLKLVDAETGRIHGAVNTLGTGTGRCTHFKPNVAQADKELREPWEPRKGWVQVGCDAEGLEFRMLAHYMARLDGGRTTDTVLNGNKSKGTDIHSLNQRAGSLYLRDSAKTAIYALIYGAADPTLGKTVFDDARAAGKPRPVGNQKLHGARLREALGKGTPGLTKLIEQVVKTAKKQGYVKGIDGRKIKVRSSHSAFNFLLQGGGAIAMKVALNIFHFERVPARGWVHARDFAYLANVHDEVQVECVPELAKAIGAELADCIREAGERLGIRCPLAGSFDIGANWHETH</sequence>
<comment type="similarity">
    <text evidence="1">Belongs to the DNA polymerase type-A family.</text>
</comment>
<evidence type="ECO:0000256" key="2">
    <source>
        <dbReference type="ARBA" id="ARBA00011541"/>
    </source>
</evidence>
<dbReference type="Gene3D" id="3.30.420.10">
    <property type="entry name" value="Ribonuclease H-like superfamily/Ribonuclease H"/>
    <property type="match status" value="1"/>
</dbReference>
<dbReference type="PANTHER" id="PTHR10133:SF27">
    <property type="entry name" value="DNA POLYMERASE NU"/>
    <property type="match status" value="1"/>
</dbReference>
<dbReference type="STRING" id="665118.SAMN02983003_0637"/>
<evidence type="ECO:0000256" key="6">
    <source>
        <dbReference type="ARBA" id="ARBA00049244"/>
    </source>
</evidence>
<dbReference type="InterPro" id="IPR043502">
    <property type="entry name" value="DNA/RNA_pol_sf"/>
</dbReference>
<dbReference type="InterPro" id="IPR001098">
    <property type="entry name" value="DNA-dir_DNA_pol_A_palm_dom"/>
</dbReference>